<comment type="caution">
    <text evidence="11">The sequence shown here is derived from an EMBL/GenBank/DDBJ whole genome shotgun (WGS) entry which is preliminary data.</text>
</comment>
<evidence type="ECO:0000313" key="11">
    <source>
        <dbReference type="EMBL" id="GGL62538.1"/>
    </source>
</evidence>
<dbReference type="Pfam" id="PF03553">
    <property type="entry name" value="Na_H_antiporter"/>
    <property type="match status" value="2"/>
</dbReference>
<evidence type="ECO:0000256" key="1">
    <source>
        <dbReference type="ARBA" id="ARBA00004651"/>
    </source>
</evidence>
<keyword evidence="12" id="KW-1185">Reference proteome</keyword>
<feature type="transmembrane region" description="Helical" evidence="9">
    <location>
        <begin position="146"/>
        <end position="172"/>
    </location>
</feature>
<evidence type="ECO:0000313" key="12">
    <source>
        <dbReference type="Proteomes" id="UP000607197"/>
    </source>
</evidence>
<keyword evidence="5 9" id="KW-0812">Transmembrane</keyword>
<name>A0A830FCW7_9EURY</name>
<feature type="transmembrane region" description="Helical" evidence="9">
    <location>
        <begin position="329"/>
        <end position="352"/>
    </location>
</feature>
<reference evidence="11" key="2">
    <citation type="submission" date="2020-09" db="EMBL/GenBank/DDBJ databases">
        <authorList>
            <person name="Sun Q."/>
            <person name="Ohkuma M."/>
        </authorList>
    </citation>
    <scope>NUCLEOTIDE SEQUENCE</scope>
    <source>
        <strain evidence="11">JCM 19596</strain>
    </source>
</reference>
<evidence type="ECO:0000259" key="10">
    <source>
        <dbReference type="Pfam" id="PF03553"/>
    </source>
</evidence>
<feature type="transmembrane region" description="Helical" evidence="9">
    <location>
        <begin position="373"/>
        <end position="395"/>
    </location>
</feature>
<gene>
    <name evidence="11" type="ORF">GCM10009039_20740</name>
</gene>
<evidence type="ECO:0000256" key="2">
    <source>
        <dbReference type="ARBA" id="ARBA00022448"/>
    </source>
</evidence>
<dbReference type="PANTHER" id="PTHR33451:SF3">
    <property type="entry name" value="MALATE-2H(+)_NA(+)-LACTATE ANTIPORTER"/>
    <property type="match status" value="1"/>
</dbReference>
<evidence type="ECO:0000256" key="3">
    <source>
        <dbReference type="ARBA" id="ARBA00022449"/>
    </source>
</evidence>
<keyword evidence="3" id="KW-0050">Antiport</keyword>
<feature type="transmembrane region" description="Helical" evidence="9">
    <location>
        <begin position="209"/>
        <end position="234"/>
    </location>
</feature>
<sequence>MTRRHDVAARIPDVVFYGGPLASAIPLGVFVAWAVTQTGALGIGDTSGLAVGAFVGLLAGLVLTKDPPEEYAAALIEGMGQRTAITAIIAWLWAAVFARVLLVGGFVDGLVWAATALDAPAFLLPAVGFVLAGLLAVGVGSGAGTVVAFVTLFFPAAVLLGASPVLTFGAILSGAAFGDNLAPVSDTTIVSAQTQGVPVGDAVTSRLPAVGVASGLALVAFLVAGLVLPGASIAGDASAVASGNPVGLLHLFAVGLVVALAMAGYHVVTAVSAGIIVGTAIDLACGLAAPWDLLSFGATNPGAFSVLPVVQQAGTDSVGGGIYTGVVGAFPLVVLTLLVVGISEIMAAGGALARIRDFVTTHVNSRRTAEVALFVGGTCLNALVTVNTAIEIGIAPMFEELGERFGIDAHRLANLLDASTTAPSYMFPWAGGVLVGYSQMPGLAETYDAAAMVVNPAAVLPFVFYGWALLLVFLALAARSGD</sequence>
<feature type="domain" description="Na+/H+ antiporter NhaC-like C-terminal" evidence="10">
    <location>
        <begin position="257"/>
        <end position="467"/>
    </location>
</feature>
<accession>A0A830FCW7</accession>
<dbReference type="AlphaFoldDB" id="A0A830FCW7"/>
<evidence type="ECO:0000256" key="8">
    <source>
        <dbReference type="ARBA" id="ARBA00038435"/>
    </source>
</evidence>
<evidence type="ECO:0000256" key="4">
    <source>
        <dbReference type="ARBA" id="ARBA00022475"/>
    </source>
</evidence>
<dbReference type="PANTHER" id="PTHR33451">
    <property type="entry name" value="MALATE-2H(+)/NA(+)-LACTATE ANTIPORTER"/>
    <property type="match status" value="1"/>
</dbReference>
<feature type="domain" description="Na+/H+ antiporter NhaC-like C-terminal" evidence="10">
    <location>
        <begin position="23"/>
        <end position="225"/>
    </location>
</feature>
<feature type="transmembrane region" description="Helical" evidence="9">
    <location>
        <begin position="84"/>
        <end position="107"/>
    </location>
</feature>
<feature type="transmembrane region" description="Helical" evidence="9">
    <location>
        <begin position="41"/>
        <end position="63"/>
    </location>
</feature>
<evidence type="ECO:0000256" key="6">
    <source>
        <dbReference type="ARBA" id="ARBA00022989"/>
    </source>
</evidence>
<dbReference type="InterPro" id="IPR052180">
    <property type="entry name" value="NhaC_Na-H+_Antiporter"/>
</dbReference>
<keyword evidence="4" id="KW-1003">Cell membrane</keyword>
<organism evidence="11 12">
    <name type="scientific">Halocalculus aciditolerans</name>
    <dbReference type="NCBI Taxonomy" id="1383812"/>
    <lineage>
        <taxon>Archaea</taxon>
        <taxon>Methanobacteriati</taxon>
        <taxon>Methanobacteriota</taxon>
        <taxon>Stenosarchaea group</taxon>
        <taxon>Halobacteria</taxon>
        <taxon>Halobacteriales</taxon>
        <taxon>Halobacteriaceae</taxon>
        <taxon>Halocalculus</taxon>
    </lineage>
</organism>
<dbReference type="EMBL" id="BMPG01000002">
    <property type="protein sequence ID" value="GGL62538.1"/>
    <property type="molecule type" value="Genomic_DNA"/>
</dbReference>
<keyword evidence="6 9" id="KW-1133">Transmembrane helix</keyword>
<evidence type="ECO:0000256" key="9">
    <source>
        <dbReference type="SAM" id="Phobius"/>
    </source>
</evidence>
<protein>
    <submittedName>
        <fullName evidence="11">Sodium:proton antiporter</fullName>
    </submittedName>
</protein>
<evidence type="ECO:0000256" key="7">
    <source>
        <dbReference type="ARBA" id="ARBA00023136"/>
    </source>
</evidence>
<dbReference type="GO" id="GO:0015297">
    <property type="term" value="F:antiporter activity"/>
    <property type="evidence" value="ECO:0007669"/>
    <property type="project" value="UniProtKB-KW"/>
</dbReference>
<feature type="transmembrane region" description="Helical" evidence="9">
    <location>
        <begin position="246"/>
        <end position="268"/>
    </location>
</feature>
<dbReference type="RefSeq" id="WP_188978637.1">
    <property type="nucleotide sequence ID" value="NZ_BMPG01000002.1"/>
</dbReference>
<dbReference type="GO" id="GO:0005886">
    <property type="term" value="C:plasma membrane"/>
    <property type="evidence" value="ECO:0007669"/>
    <property type="project" value="UniProtKB-SubCell"/>
</dbReference>
<comment type="similarity">
    <text evidence="8">Belongs to the NhaC Na(+)/H(+) (TC 2.A.35) antiporter family.</text>
</comment>
<comment type="subcellular location">
    <subcellularLocation>
        <location evidence="1">Cell membrane</location>
        <topology evidence="1">Multi-pass membrane protein</topology>
    </subcellularLocation>
</comment>
<feature type="transmembrane region" description="Helical" evidence="9">
    <location>
        <begin position="14"/>
        <end position="35"/>
    </location>
</feature>
<feature type="transmembrane region" description="Helical" evidence="9">
    <location>
        <begin position="458"/>
        <end position="478"/>
    </location>
</feature>
<proteinExistence type="inferred from homology"/>
<keyword evidence="2" id="KW-0813">Transport</keyword>
<evidence type="ECO:0000256" key="5">
    <source>
        <dbReference type="ARBA" id="ARBA00022692"/>
    </source>
</evidence>
<dbReference type="InterPro" id="IPR018461">
    <property type="entry name" value="Na/H_Antiport_NhaC-like_C"/>
</dbReference>
<dbReference type="Proteomes" id="UP000607197">
    <property type="component" value="Unassembled WGS sequence"/>
</dbReference>
<feature type="transmembrane region" description="Helical" evidence="9">
    <location>
        <begin position="119"/>
        <end position="139"/>
    </location>
</feature>
<reference evidence="11" key="1">
    <citation type="journal article" date="2014" name="Int. J. Syst. Evol. Microbiol.">
        <title>Complete genome sequence of Corynebacterium casei LMG S-19264T (=DSM 44701T), isolated from a smear-ripened cheese.</title>
        <authorList>
            <consortium name="US DOE Joint Genome Institute (JGI-PGF)"/>
            <person name="Walter F."/>
            <person name="Albersmeier A."/>
            <person name="Kalinowski J."/>
            <person name="Ruckert C."/>
        </authorList>
    </citation>
    <scope>NUCLEOTIDE SEQUENCE</scope>
    <source>
        <strain evidence="11">JCM 19596</strain>
    </source>
</reference>
<keyword evidence="7 9" id="KW-0472">Membrane</keyword>